<dbReference type="Proteomes" id="UP000317557">
    <property type="component" value="Unassembled WGS sequence"/>
</dbReference>
<protein>
    <recommendedName>
        <fullName evidence="1">Type IX secretion system protein PorV domain-containing protein</fullName>
    </recommendedName>
</protein>
<dbReference type="Pfam" id="PF19572">
    <property type="entry name" value="PorV"/>
    <property type="match status" value="1"/>
</dbReference>
<reference evidence="2 3" key="1">
    <citation type="submission" date="2017-05" db="EMBL/GenBank/DDBJ databases">
        <authorList>
            <person name="Varghese N."/>
            <person name="Submissions S."/>
        </authorList>
    </citation>
    <scope>NUCLEOTIDE SEQUENCE [LARGE SCALE GENOMIC DNA]</scope>
    <source>
        <strain evidence="2 3">DSM 21985</strain>
    </source>
</reference>
<name>A0A521F0I2_9BACT</name>
<dbReference type="PROSITE" id="PS51257">
    <property type="entry name" value="PROKAR_LIPOPROTEIN"/>
    <property type="match status" value="1"/>
</dbReference>
<dbReference type="NCBIfam" id="NF033709">
    <property type="entry name" value="PorV_fam"/>
    <property type="match status" value="1"/>
</dbReference>
<dbReference type="EMBL" id="FXTP01000014">
    <property type="protein sequence ID" value="SMO89698.1"/>
    <property type="molecule type" value="Genomic_DNA"/>
</dbReference>
<evidence type="ECO:0000313" key="2">
    <source>
        <dbReference type="EMBL" id="SMO89698.1"/>
    </source>
</evidence>
<organism evidence="2 3">
    <name type="scientific">Gracilimonas mengyeensis</name>
    <dbReference type="NCBI Taxonomy" id="1302730"/>
    <lineage>
        <taxon>Bacteria</taxon>
        <taxon>Pseudomonadati</taxon>
        <taxon>Balneolota</taxon>
        <taxon>Balneolia</taxon>
        <taxon>Balneolales</taxon>
        <taxon>Balneolaceae</taxon>
        <taxon>Gracilimonas</taxon>
    </lineage>
</organism>
<gene>
    <name evidence="2" type="ORF">SAMN06265219_11491</name>
</gene>
<dbReference type="AlphaFoldDB" id="A0A521F0I2"/>
<dbReference type="InterPro" id="IPR045741">
    <property type="entry name" value="PorV"/>
</dbReference>
<proteinExistence type="predicted"/>
<keyword evidence="3" id="KW-1185">Reference proteome</keyword>
<evidence type="ECO:0000313" key="3">
    <source>
        <dbReference type="Proteomes" id="UP000317557"/>
    </source>
</evidence>
<feature type="domain" description="Type IX secretion system protein PorV" evidence="1">
    <location>
        <begin position="108"/>
        <end position="259"/>
    </location>
</feature>
<evidence type="ECO:0000259" key="1">
    <source>
        <dbReference type="Pfam" id="PF19572"/>
    </source>
</evidence>
<sequence length="404" mass="45748">MRHILVKVVREIYMKIIIVFLLMVFGCSRSSMAQLDRTAFPFSYLNTNVKSLSLGNATVSLNTFGNEEINPAVIGEEGILQISPSWYNYVDYMEWKHRGLKTNYRLGQSIFGFSFQRIAAGKQVETIHTSLSFPFIHKIGNYDLDLSASYSHVFKNGLTIGVGVNYLYSSEASATTVSAEMVKPDDSWSVDLGANYQFPEARFNDFALRPHLGVSLTDFGTPSDYIRSETEYPMPTTLRIGGGANIILNKKAYGRKVMEVSVLQNVSKILARIEIKSNENGLYADAMNPFKALIRSWGTYEYYDGYVRGKSDLSEQLWWHSGVELKLLEAIALRWGYQNAAKVEEPLSYRALGVGIDLYYLVFDYTHIKNDEDDNLLVGHHWQITGRIPLDGKRPDTILNVLFD</sequence>
<accession>A0A521F0I2</accession>